<dbReference type="AlphaFoldDB" id="A0A1T5NBF5"/>
<evidence type="ECO:0000313" key="8">
    <source>
        <dbReference type="Proteomes" id="UP000190166"/>
    </source>
</evidence>
<dbReference type="InterPro" id="IPR013766">
    <property type="entry name" value="Thioredoxin_domain"/>
</dbReference>
<feature type="domain" description="Thioredoxin" evidence="6">
    <location>
        <begin position="198"/>
        <end position="336"/>
    </location>
</feature>
<gene>
    <name evidence="7" type="ORF">SAMN05660461_1004</name>
</gene>
<dbReference type="GO" id="GO:0016491">
    <property type="term" value="F:oxidoreductase activity"/>
    <property type="evidence" value="ECO:0007669"/>
    <property type="project" value="InterPro"/>
</dbReference>
<evidence type="ECO:0000256" key="3">
    <source>
        <dbReference type="ARBA" id="ARBA00023157"/>
    </source>
</evidence>
<evidence type="ECO:0000256" key="4">
    <source>
        <dbReference type="ARBA" id="ARBA00023284"/>
    </source>
</evidence>
<evidence type="ECO:0000259" key="6">
    <source>
        <dbReference type="PROSITE" id="PS51352"/>
    </source>
</evidence>
<dbReference type="InterPro" id="IPR017937">
    <property type="entry name" value="Thioredoxin_CS"/>
</dbReference>
<keyword evidence="8" id="KW-1185">Reference proteome</keyword>
<evidence type="ECO:0000256" key="1">
    <source>
        <dbReference type="ARBA" id="ARBA00004196"/>
    </source>
</evidence>
<evidence type="ECO:0000256" key="5">
    <source>
        <dbReference type="SAM" id="SignalP"/>
    </source>
</evidence>
<dbReference type="GO" id="GO:0030313">
    <property type="term" value="C:cell envelope"/>
    <property type="evidence" value="ECO:0007669"/>
    <property type="project" value="UniProtKB-SubCell"/>
</dbReference>
<feature type="chain" id="PRO_5012256509" evidence="5">
    <location>
        <begin position="20"/>
        <end position="336"/>
    </location>
</feature>
<keyword evidence="2" id="KW-0201">Cytochrome c-type biogenesis</keyword>
<evidence type="ECO:0000313" key="7">
    <source>
        <dbReference type="EMBL" id="SKC97777.1"/>
    </source>
</evidence>
<dbReference type="Pfam" id="PF14289">
    <property type="entry name" value="DUF4369"/>
    <property type="match status" value="1"/>
</dbReference>
<dbReference type="InterPro" id="IPR000866">
    <property type="entry name" value="AhpC/TSA"/>
</dbReference>
<dbReference type="SUPFAM" id="SSF52833">
    <property type="entry name" value="Thioredoxin-like"/>
    <property type="match status" value="1"/>
</dbReference>
<dbReference type="Gene3D" id="3.40.30.10">
    <property type="entry name" value="Glutaredoxin"/>
    <property type="match status" value="1"/>
</dbReference>
<protein>
    <submittedName>
        <fullName evidence="7">Peroxiredoxin</fullName>
    </submittedName>
</protein>
<dbReference type="InterPro" id="IPR025380">
    <property type="entry name" value="DUF4369"/>
</dbReference>
<dbReference type="STRING" id="393003.SAMN05660461_1004"/>
<dbReference type="Pfam" id="PF00578">
    <property type="entry name" value="AhpC-TSA"/>
    <property type="match status" value="1"/>
</dbReference>
<keyword evidence="3" id="KW-1015">Disulfide bond</keyword>
<dbReference type="InterPro" id="IPR050553">
    <property type="entry name" value="Thioredoxin_ResA/DsbE_sf"/>
</dbReference>
<dbReference type="Proteomes" id="UP000190166">
    <property type="component" value="Unassembled WGS sequence"/>
</dbReference>
<organism evidence="7 8">
    <name type="scientific">Chitinophaga ginsengisegetis</name>
    <dbReference type="NCBI Taxonomy" id="393003"/>
    <lineage>
        <taxon>Bacteria</taxon>
        <taxon>Pseudomonadati</taxon>
        <taxon>Bacteroidota</taxon>
        <taxon>Chitinophagia</taxon>
        <taxon>Chitinophagales</taxon>
        <taxon>Chitinophagaceae</taxon>
        <taxon>Chitinophaga</taxon>
    </lineage>
</organism>
<dbReference type="EMBL" id="FUZZ01000001">
    <property type="protein sequence ID" value="SKC97777.1"/>
    <property type="molecule type" value="Genomic_DNA"/>
</dbReference>
<proteinExistence type="predicted"/>
<dbReference type="RefSeq" id="WP_200817199.1">
    <property type="nucleotide sequence ID" value="NZ_FUZZ01000001.1"/>
</dbReference>
<dbReference type="GO" id="GO:0016209">
    <property type="term" value="F:antioxidant activity"/>
    <property type="evidence" value="ECO:0007669"/>
    <property type="project" value="InterPro"/>
</dbReference>
<evidence type="ECO:0000256" key="2">
    <source>
        <dbReference type="ARBA" id="ARBA00022748"/>
    </source>
</evidence>
<dbReference type="PANTHER" id="PTHR42852">
    <property type="entry name" value="THIOL:DISULFIDE INTERCHANGE PROTEIN DSBE"/>
    <property type="match status" value="1"/>
</dbReference>
<keyword evidence="5" id="KW-0732">Signal</keyword>
<accession>A0A1T5NBF5</accession>
<dbReference type="CDD" id="cd02966">
    <property type="entry name" value="TlpA_like_family"/>
    <property type="match status" value="1"/>
</dbReference>
<reference evidence="7 8" key="1">
    <citation type="submission" date="2017-02" db="EMBL/GenBank/DDBJ databases">
        <authorList>
            <person name="Peterson S.W."/>
        </authorList>
    </citation>
    <scope>NUCLEOTIDE SEQUENCE [LARGE SCALE GENOMIC DNA]</scope>
    <source>
        <strain evidence="7 8">DSM 18108</strain>
    </source>
</reference>
<comment type="subcellular location">
    <subcellularLocation>
        <location evidence="1">Cell envelope</location>
    </subcellularLocation>
</comment>
<dbReference type="PROSITE" id="PS00194">
    <property type="entry name" value="THIOREDOXIN_1"/>
    <property type="match status" value="1"/>
</dbReference>
<dbReference type="PANTHER" id="PTHR42852:SF6">
    <property type="entry name" value="THIOL:DISULFIDE INTERCHANGE PROTEIN DSBE"/>
    <property type="match status" value="1"/>
</dbReference>
<dbReference type="PROSITE" id="PS51352">
    <property type="entry name" value="THIOREDOXIN_2"/>
    <property type="match status" value="1"/>
</dbReference>
<keyword evidence="4" id="KW-0676">Redox-active center</keyword>
<name>A0A1T5NBF5_9BACT</name>
<dbReference type="GO" id="GO:0017004">
    <property type="term" value="P:cytochrome complex assembly"/>
    <property type="evidence" value="ECO:0007669"/>
    <property type="project" value="UniProtKB-KW"/>
</dbReference>
<feature type="signal peptide" evidence="5">
    <location>
        <begin position="1"/>
        <end position="19"/>
    </location>
</feature>
<dbReference type="InterPro" id="IPR036249">
    <property type="entry name" value="Thioredoxin-like_sf"/>
</dbReference>
<sequence>MNRLFFLTVASFMTTSVFAQMSFNIKGKVAPNISATRAVLTYGGDAKSDTVNIKNGVFGFKGNTRRPELVVIDLMTPGSSGEEEYAAFFYMDPNAITVDFDKSGTAKIISTGKEQKIFREYSAREQDPKNFGMDTEQDIAKLIKQYPDSYVGLDKLTYNSVKMQPTRAQQLFGGLSKRMQQTKDGIAFKKELEIALKFDVGQPSIDFTLPDTEGKPISLASFKGRYVLLDFWASWCGPCRATHPELKNTYDKYKDKNFQVLAVSLDTQKNLWLKAIKEDQLPWTQVIDLKTASNQVAKMYGITQIPQSFLIDPNGKIVSRNLKGEALDAKLSQLLK</sequence>